<reference evidence="2 3" key="1">
    <citation type="journal article" date="2005" name="Science">
        <title>Complete genome sequence and lytic phase transcription profile of a Coccolithovirus.</title>
        <authorList>
            <person name="Wilson W.H."/>
            <person name="Schroeder D.C."/>
            <person name="Allen M.J."/>
            <person name="Holden M.T.G."/>
            <person name="Parkhill J."/>
            <person name="Barrell B.G."/>
            <person name="Churcher C."/>
            <person name="Hamlin N."/>
            <person name="Mungall K."/>
            <person name="Norbertczak H."/>
            <person name="Quail M.A."/>
            <person name="Price C."/>
            <person name="Rabbinowitsch E."/>
            <person name="Walker D."/>
            <person name="Craigon M."/>
            <person name="Roy D."/>
            <person name="Ghazal P."/>
        </authorList>
    </citation>
    <scope>NUCLEOTIDE SEQUENCE [LARGE SCALE GENOMIC DNA]</scope>
    <source>
        <strain evidence="3">Isolate United Kingdom/English Channel/1999</strain>
    </source>
</reference>
<organism evidence="2 3">
    <name type="scientific">Emiliania huxleyi virus 86 (isolate United Kingdom/English Channel/1999)</name>
    <name type="common">EhV-86</name>
    <dbReference type="NCBI Taxonomy" id="654925"/>
    <lineage>
        <taxon>Viruses</taxon>
        <taxon>Varidnaviria</taxon>
        <taxon>Bamfordvirae</taxon>
        <taxon>Nucleocytoviricota</taxon>
        <taxon>Megaviricetes</taxon>
        <taxon>Algavirales</taxon>
        <taxon>Phycodnaviridae</taxon>
        <taxon>Coccolithovirus</taxon>
        <taxon>Coccolithovirus huxleyi</taxon>
        <taxon>Emiliania huxleyi virus 86</taxon>
    </lineage>
</organism>
<dbReference type="EMBL" id="AJ890364">
    <property type="protein sequence ID" value="CAI65749.1"/>
    <property type="molecule type" value="Genomic_DNA"/>
</dbReference>
<feature type="coiled-coil region" evidence="1">
    <location>
        <begin position="79"/>
        <end position="195"/>
    </location>
</feature>
<organismHost>
    <name type="scientific">Emiliania huxleyi</name>
    <name type="common">Coccolithophore</name>
    <name type="synonym">Pontosphaera huxleyi</name>
    <dbReference type="NCBI Taxonomy" id="2903"/>
</organismHost>
<keyword evidence="3" id="KW-1185">Reference proteome</keyword>
<dbReference type="RefSeq" id="YP_294080.1">
    <property type="nucleotide sequence ID" value="NC_007346.1"/>
</dbReference>
<dbReference type="GeneID" id="3654972"/>
<keyword evidence="1" id="KW-0175">Coiled coil</keyword>
<dbReference type="Gene3D" id="1.10.287.1490">
    <property type="match status" value="1"/>
</dbReference>
<name>Q4A2F7_EHV8U</name>
<sequence length="442" mass="49029">MASQSVPQMPVALAVPMLPVASVTPVNGASKRKLDEIVMTAIENAPLAKRTAFREAFDAVAMPITAYLADSRIPCTETVNRLSAEISELQHQRDDQDAALAKEMSDKYNLEGEIERLKEDDLRSEVEDLRSELETATTRTQEREREITDIRNDFDQLRRNFGDSEAANASITQDLQDAITARDNADAALREHRENTAANTATQPGAVPQCVVCYTDIFSIAKVGGLVKCDNDECSEFLCKTCVSPKIESDLPTLTDEGIKCTNKKCNSPICEASFMSFLTPDVSKKYVRKMGEITAAKESGTCSDFVKTPCGCGDAMRPYFDGCATIKCNKCPAYWDAITFTPFILGENDPNETADELYQRAHGATSRIVREHNMGDSYFINSRAARNVNEIERIWMKYFITNKAGRDQVLAVFPKFETSTKKKLQEMLTLMGLPTVGYGMS</sequence>
<evidence type="ECO:0000256" key="1">
    <source>
        <dbReference type="SAM" id="Coils"/>
    </source>
</evidence>
<accession>Q4A2F7</accession>
<dbReference type="Proteomes" id="UP000000863">
    <property type="component" value="Segment"/>
</dbReference>
<dbReference type="KEGG" id="vg:3654972"/>
<evidence type="ECO:0000313" key="3">
    <source>
        <dbReference type="Proteomes" id="UP000000863"/>
    </source>
</evidence>
<proteinExistence type="predicted"/>
<protein>
    <submittedName>
        <fullName evidence="2">Uncharacterized protein</fullName>
    </submittedName>
</protein>
<gene>
    <name evidence="2" type="ORF">EhV322</name>
</gene>
<evidence type="ECO:0000313" key="2">
    <source>
        <dbReference type="EMBL" id="CAI65749.1"/>
    </source>
</evidence>